<feature type="non-terminal residue" evidence="14">
    <location>
        <position position="510"/>
    </location>
</feature>
<name>D8PLR6_SCHCM</name>
<dbReference type="eggNOG" id="KOG2516">
    <property type="taxonomic scope" value="Eukaryota"/>
</dbReference>
<dbReference type="FunCoup" id="D8PLR6">
    <property type="interactions" value="182"/>
</dbReference>
<comment type="subcellular location">
    <subcellularLocation>
        <location evidence="1 12">Endoplasmic reticulum membrane</location>
        <topology evidence="1 12">Multi-pass membrane protein</topology>
    </subcellularLocation>
</comment>
<dbReference type="VEuPathDB" id="FungiDB:SCHCODRAFT_02487496"/>
<evidence type="ECO:0000313" key="14">
    <source>
        <dbReference type="EMBL" id="EFJ04103.1"/>
    </source>
</evidence>
<dbReference type="KEGG" id="scm:SCHCO_02487496"/>
<evidence type="ECO:0000256" key="5">
    <source>
        <dbReference type="ARBA" id="ARBA00022679"/>
    </source>
</evidence>
<dbReference type="AlphaFoldDB" id="D8PLR6"/>
<dbReference type="PANTHER" id="PTHR22760">
    <property type="entry name" value="GLYCOSYLTRANSFERASE"/>
    <property type="match status" value="1"/>
</dbReference>
<reference evidence="14 15" key="1">
    <citation type="journal article" date="2010" name="Nat. Biotechnol.">
        <title>Genome sequence of the model mushroom Schizophyllum commune.</title>
        <authorList>
            <person name="Ohm R.A."/>
            <person name="de Jong J.F."/>
            <person name="Lugones L.G."/>
            <person name="Aerts A."/>
            <person name="Kothe E."/>
            <person name="Stajich J.E."/>
            <person name="de Vries R.P."/>
            <person name="Record E."/>
            <person name="Levasseur A."/>
            <person name="Baker S.E."/>
            <person name="Bartholomew K.A."/>
            <person name="Coutinho P.M."/>
            <person name="Erdmann S."/>
            <person name="Fowler T.J."/>
            <person name="Gathman A.C."/>
            <person name="Lombard V."/>
            <person name="Henrissat B."/>
            <person name="Knabe N."/>
            <person name="Kuees U."/>
            <person name="Lilly W.W."/>
            <person name="Lindquist E."/>
            <person name="Lucas S."/>
            <person name="Magnuson J.K."/>
            <person name="Piumi F."/>
            <person name="Raudaskoski M."/>
            <person name="Salamov A."/>
            <person name="Schmutz J."/>
            <person name="Schwarze F.W.M.R."/>
            <person name="vanKuyk P.A."/>
            <person name="Horton J.S."/>
            <person name="Grigoriev I.V."/>
            <person name="Woesten H.A.B."/>
        </authorList>
    </citation>
    <scope>NUCLEOTIDE SEQUENCE [LARGE SCALE GENOMIC DNA]</scope>
    <source>
        <strain evidence="15">H4-8 / FGSC 9210</strain>
    </source>
</reference>
<keyword evidence="15" id="KW-1185">Reference proteome</keyword>
<keyword evidence="7 12" id="KW-0256">Endoplasmic reticulum</keyword>
<evidence type="ECO:0000256" key="4">
    <source>
        <dbReference type="ARBA" id="ARBA00022676"/>
    </source>
</evidence>
<comment type="pathway">
    <text evidence="2">Protein modification; protein glycosylation.</text>
</comment>
<keyword evidence="6 12" id="KW-0812">Transmembrane</keyword>
<dbReference type="GO" id="GO:0006487">
    <property type="term" value="P:protein N-linked glycosylation"/>
    <property type="evidence" value="ECO:0007669"/>
    <property type="project" value="TreeGrafter"/>
</dbReference>
<keyword evidence="4 12" id="KW-0328">Glycosyltransferase</keyword>
<keyword evidence="9 12" id="KW-0472">Membrane</keyword>
<evidence type="ECO:0000313" key="15">
    <source>
        <dbReference type="Proteomes" id="UP000007431"/>
    </source>
</evidence>
<evidence type="ECO:0000256" key="3">
    <source>
        <dbReference type="ARBA" id="ARBA00007063"/>
    </source>
</evidence>
<feature type="transmembrane region" description="Helical" evidence="12">
    <location>
        <begin position="250"/>
        <end position="270"/>
    </location>
</feature>
<dbReference type="STRING" id="578458.D8PLR6"/>
<dbReference type="InParanoid" id="D8PLR6"/>
<evidence type="ECO:0000256" key="10">
    <source>
        <dbReference type="ARBA" id="ARBA00044721"/>
    </source>
</evidence>
<dbReference type="OrthoDB" id="19039at2759"/>
<feature type="transmembrane region" description="Helical" evidence="12">
    <location>
        <begin position="149"/>
        <end position="165"/>
    </location>
</feature>
<feature type="transmembrane region" description="Helical" evidence="12">
    <location>
        <begin position="277"/>
        <end position="295"/>
    </location>
</feature>
<evidence type="ECO:0000256" key="8">
    <source>
        <dbReference type="ARBA" id="ARBA00022989"/>
    </source>
</evidence>
<evidence type="ECO:0000256" key="13">
    <source>
        <dbReference type="SAM" id="SignalP"/>
    </source>
</evidence>
<dbReference type="UniPathway" id="UPA00378"/>
<dbReference type="EMBL" id="GL377302">
    <property type="protein sequence ID" value="EFJ04103.1"/>
    <property type="molecule type" value="Genomic_DNA"/>
</dbReference>
<feature type="transmembrane region" description="Helical" evidence="12">
    <location>
        <begin position="125"/>
        <end position="143"/>
    </location>
</feature>
<dbReference type="GeneID" id="9585532"/>
<keyword evidence="8 12" id="KW-1133">Transmembrane helix</keyword>
<protein>
    <recommendedName>
        <fullName evidence="12">Mannosyltransferase</fullName>
        <ecNumber evidence="12">2.4.1.-</ecNumber>
    </recommendedName>
</protein>
<evidence type="ECO:0000256" key="2">
    <source>
        <dbReference type="ARBA" id="ARBA00004922"/>
    </source>
</evidence>
<evidence type="ECO:0000256" key="9">
    <source>
        <dbReference type="ARBA" id="ARBA00023136"/>
    </source>
</evidence>
<feature type="chain" id="PRO_5003120130" description="Mannosyltransferase" evidence="13">
    <location>
        <begin position="21"/>
        <end position="510"/>
    </location>
</feature>
<organism evidence="15">
    <name type="scientific">Schizophyllum commune (strain H4-8 / FGSC 9210)</name>
    <name type="common">Split gill fungus</name>
    <dbReference type="NCBI Taxonomy" id="578458"/>
    <lineage>
        <taxon>Eukaryota</taxon>
        <taxon>Fungi</taxon>
        <taxon>Dikarya</taxon>
        <taxon>Basidiomycota</taxon>
        <taxon>Agaricomycotina</taxon>
        <taxon>Agaricomycetes</taxon>
        <taxon>Agaricomycetidae</taxon>
        <taxon>Agaricales</taxon>
        <taxon>Schizophyllaceae</taxon>
        <taxon>Schizophyllum</taxon>
    </lineage>
</organism>
<feature type="transmembrane region" description="Helical" evidence="12">
    <location>
        <begin position="301"/>
        <end position="320"/>
    </location>
</feature>
<evidence type="ECO:0000256" key="12">
    <source>
        <dbReference type="RuleBase" id="RU363075"/>
    </source>
</evidence>
<feature type="signal peptide" evidence="13">
    <location>
        <begin position="1"/>
        <end position="20"/>
    </location>
</feature>
<comment type="similarity">
    <text evidence="3 12">Belongs to the glycosyltransferase 22 family.</text>
</comment>
<comment type="catalytic activity">
    <reaction evidence="11">
        <text>an alpha-D-Man-(1-&gt;2)-alpha-D-Man-(1-&gt;2)-alpha-D-Man-(1-&gt;3)-[alpha-D-Man-(1-&gt;2)-alpha-D-Man-(1-&gt;3)-alpha-D-Man-(1-&gt;6)]-beta-D-Man-(1-&gt;4)-beta-D-GlcNAc-(1-&gt;4)-alpha-D-GlcNAc-diphospho-di-trans,poly-cis-dolichol + a di-trans,poly-cis-dolichyl beta-D-mannosyl phosphate = an alpha-D-Man-(1-&gt;2)-alpha-D-Man-(1-&gt;2)-alpha-D-Man-(1-&gt;3)-[alpha-D-Man-(1-&gt;2)-alpha-D-Man-(1-&gt;3)-[alpha-D-Man-(1-&gt;6)]-alpha-D-Man-(1-&gt;6)]-beta-D-Man-(1-&gt;4)-beta-D-GlcNAc-(1-&gt;4)-alpha-D-GlcNAc-diphospho-di-trans,poly-cis-dolichol + a di-trans,poly-cis-dolichyl phosphate + H(+)</text>
        <dbReference type="Rhea" id="RHEA:29535"/>
        <dbReference type="Rhea" id="RHEA-COMP:19498"/>
        <dbReference type="Rhea" id="RHEA-COMP:19501"/>
        <dbReference type="Rhea" id="RHEA-COMP:19518"/>
        <dbReference type="Rhea" id="RHEA-COMP:19519"/>
        <dbReference type="ChEBI" id="CHEBI:15378"/>
        <dbReference type="ChEBI" id="CHEBI:57683"/>
        <dbReference type="ChEBI" id="CHEBI:58211"/>
        <dbReference type="ChEBI" id="CHEBI:132517"/>
        <dbReference type="ChEBI" id="CHEBI:132519"/>
        <dbReference type="EC" id="2.4.1.260"/>
    </reaction>
    <physiologicalReaction direction="left-to-right" evidence="11">
        <dbReference type="Rhea" id="RHEA:29536"/>
    </physiologicalReaction>
</comment>
<dbReference type="InterPro" id="IPR005599">
    <property type="entry name" value="GPI_mannosylTrfase"/>
</dbReference>
<evidence type="ECO:0000256" key="1">
    <source>
        <dbReference type="ARBA" id="ARBA00004477"/>
    </source>
</evidence>
<dbReference type="PANTHER" id="PTHR22760:SF1">
    <property type="entry name" value="DOL-P-MAN:MAN(7)GLCNAC(2)-PP-DOL ALPHA-1,6-MANNOSYLTRANSFERASE"/>
    <property type="match status" value="1"/>
</dbReference>
<feature type="transmembrane region" description="Helical" evidence="12">
    <location>
        <begin position="177"/>
        <end position="199"/>
    </location>
</feature>
<sequence>MTLFAPDVALDALLLATSYAHVLLAPYTKVEESFNLHAIHDVFFFGADINAYDHVVHPGPVPRTFIAAAGLGAVLRPVTRILGDAGYLTRKSDVQIVARLLLATLACAPLMYLRRTVQREFGRLTSLFFALVCITQFHMMFWMSRTVPNTYAFVLATMSIALLLGRPSPKRTRRAINLLTVGGVLFRAELALLLAPITLHALLSGRISFRTAISTVCLRYLGAAPVWPELASMYYNVVLGRSADWGTSPATHYLTALLPKLLTAYPLAFISLGDYRVRALLLPHLAFVALMSLLAHKEWRFVIYVFPAVNVGAARALRGMVSWPKNPAFGRLMYLIALGALGLNAAATIFVFVPSSIHNYPGGEALARLHELVDPEVPVHVHISNYAAQTGATLFQHERAPPYPEWVDDEDLPARPWTYDKTEGVTLAALTRDARITHAISEEPPSKSSNIVTATWGAVDPIAASWEILAVIEAFDGWEFERQMSAELLRKPWTILRMRTAPKLWVLQRR</sequence>
<keyword evidence="13" id="KW-0732">Signal</keyword>
<feature type="transmembrane region" description="Helical" evidence="12">
    <location>
        <begin position="96"/>
        <end position="113"/>
    </location>
</feature>
<accession>D8PLR6</accession>
<dbReference type="GO" id="GO:0052917">
    <property type="term" value="F:dol-P-Man:Man(7)GlcNAc(2)-PP-Dol alpha-1,6-mannosyltransferase activity"/>
    <property type="evidence" value="ECO:0007669"/>
    <property type="project" value="UniProtKB-EC"/>
</dbReference>
<dbReference type="HOGENOM" id="CLU_008917_0_0_1"/>
<dbReference type="Pfam" id="PF03901">
    <property type="entry name" value="Glyco_transf_22"/>
    <property type="match status" value="1"/>
</dbReference>
<gene>
    <name evidence="14" type="ORF">SCHCODRAFT_104684</name>
</gene>
<comment type="function">
    <text evidence="10">Mannosyltransferase that operates in the biosynthetic pathway of dolichol-linked oligosaccharides, the glycan precursors employed in protein asparagine (N)-glycosylation. The assembly of dolichol-linked oligosaccharides begins on the cytosolic side of the endoplasmic reticulum membrane and finishes in its lumen. The sequential addition of sugars to dolichol pyrophosphate produces dolichol-linked oligosaccharides containing fourteen sugars, including two GlcNAcs, nine mannoses and three glucoses. Once assembled, the oligosaccharide is transferred from the lipid to nascent proteins by oligosaccharyltransferases. In the lumen of the endoplasmic reticulum, adds the eighth mannose residue in an alpha-1,6 linkage onto Man(7)GlcNAc(2)-PP-dolichol to produce Man(8)GlcNAc(2)-PP-dolichol.</text>
</comment>
<feature type="transmembrane region" description="Helical" evidence="12">
    <location>
        <begin position="332"/>
        <end position="353"/>
    </location>
</feature>
<evidence type="ECO:0000256" key="6">
    <source>
        <dbReference type="ARBA" id="ARBA00022692"/>
    </source>
</evidence>
<keyword evidence="5 14" id="KW-0808">Transferase</keyword>
<evidence type="ECO:0000256" key="7">
    <source>
        <dbReference type="ARBA" id="ARBA00022824"/>
    </source>
</evidence>
<dbReference type="GO" id="GO:0005789">
    <property type="term" value="C:endoplasmic reticulum membrane"/>
    <property type="evidence" value="ECO:0007669"/>
    <property type="project" value="UniProtKB-SubCell"/>
</dbReference>
<dbReference type="EC" id="2.4.1.-" evidence="12"/>
<dbReference type="OMA" id="MIRYLTF"/>
<evidence type="ECO:0000256" key="11">
    <source>
        <dbReference type="ARBA" id="ARBA00048899"/>
    </source>
</evidence>
<dbReference type="Proteomes" id="UP000007431">
    <property type="component" value="Unassembled WGS sequence"/>
</dbReference>
<dbReference type="RefSeq" id="XP_003039005.1">
    <property type="nucleotide sequence ID" value="XM_003038959.1"/>
</dbReference>
<proteinExistence type="inferred from homology"/>